<organism evidence="2 3">
    <name type="scientific">Couchioplanes caeruleus subsp. caeruleus</name>
    <dbReference type="NCBI Taxonomy" id="56427"/>
    <lineage>
        <taxon>Bacteria</taxon>
        <taxon>Bacillati</taxon>
        <taxon>Actinomycetota</taxon>
        <taxon>Actinomycetes</taxon>
        <taxon>Micromonosporales</taxon>
        <taxon>Micromonosporaceae</taxon>
        <taxon>Couchioplanes</taxon>
    </lineage>
</organism>
<feature type="region of interest" description="Disordered" evidence="1">
    <location>
        <begin position="47"/>
        <end position="76"/>
    </location>
</feature>
<name>A0A1K0FJV5_9ACTN</name>
<dbReference type="EMBL" id="MEIA01000170">
    <property type="protein sequence ID" value="OJF13133.1"/>
    <property type="molecule type" value="Genomic_DNA"/>
</dbReference>
<dbReference type="Proteomes" id="UP000182486">
    <property type="component" value="Unassembled WGS sequence"/>
</dbReference>
<evidence type="ECO:0000313" key="3">
    <source>
        <dbReference type="Proteomes" id="UP000182486"/>
    </source>
</evidence>
<accession>A0A1K0FJV5</accession>
<dbReference type="AlphaFoldDB" id="A0A1K0FJV5"/>
<dbReference type="RefSeq" id="WP_071806279.1">
    <property type="nucleotide sequence ID" value="NZ_MEIA01000170.1"/>
</dbReference>
<gene>
    <name evidence="2" type="ORF">BG844_16805</name>
</gene>
<evidence type="ECO:0000313" key="2">
    <source>
        <dbReference type="EMBL" id="OJF13133.1"/>
    </source>
</evidence>
<evidence type="ECO:0000256" key="1">
    <source>
        <dbReference type="SAM" id="MobiDB-lite"/>
    </source>
</evidence>
<comment type="caution">
    <text evidence="2">The sequence shown here is derived from an EMBL/GenBank/DDBJ whole genome shotgun (WGS) entry which is preliminary data.</text>
</comment>
<protein>
    <submittedName>
        <fullName evidence="2">Uncharacterized protein</fullName>
    </submittedName>
</protein>
<keyword evidence="3" id="KW-1185">Reference proteome</keyword>
<reference evidence="2 3" key="1">
    <citation type="submission" date="2016-09" db="EMBL/GenBank/DDBJ databases">
        <title>Couchioplanes caeruleus draft genome sequence.</title>
        <authorList>
            <person name="Sheehan J."/>
            <person name="Caffrey P."/>
        </authorList>
    </citation>
    <scope>NUCLEOTIDE SEQUENCE [LARGE SCALE GENOMIC DNA]</scope>
    <source>
        <strain evidence="2 3">DSM 43634</strain>
    </source>
</reference>
<sequence>MTGFHSDLTVDKLILHAGHEVEIVTYAGENVSLDCMTCGETLTDAAIADDAEPADRPGTPVAVRQRRAPDSPQKTP</sequence>
<proteinExistence type="predicted"/>